<dbReference type="Pfam" id="PF07690">
    <property type="entry name" value="MFS_1"/>
    <property type="match status" value="1"/>
</dbReference>
<keyword evidence="2" id="KW-0813">Transport</keyword>
<evidence type="ECO:0000313" key="8">
    <source>
        <dbReference type="Proteomes" id="UP000245956"/>
    </source>
</evidence>
<feature type="transmembrane region" description="Helical" evidence="6">
    <location>
        <begin position="401"/>
        <end position="425"/>
    </location>
</feature>
<feature type="transmembrane region" description="Helical" evidence="6">
    <location>
        <begin position="510"/>
        <end position="531"/>
    </location>
</feature>
<organism evidence="7 8">
    <name type="scientific">Purpureocillium lilacinum</name>
    <name type="common">Paecilomyces lilacinus</name>
    <dbReference type="NCBI Taxonomy" id="33203"/>
    <lineage>
        <taxon>Eukaryota</taxon>
        <taxon>Fungi</taxon>
        <taxon>Dikarya</taxon>
        <taxon>Ascomycota</taxon>
        <taxon>Pezizomycotina</taxon>
        <taxon>Sordariomycetes</taxon>
        <taxon>Hypocreomycetidae</taxon>
        <taxon>Hypocreales</taxon>
        <taxon>Ophiocordycipitaceae</taxon>
        <taxon>Purpureocillium</taxon>
    </lineage>
</organism>
<feature type="transmembrane region" description="Helical" evidence="6">
    <location>
        <begin position="146"/>
        <end position="164"/>
    </location>
</feature>
<dbReference type="GO" id="GO:0016020">
    <property type="term" value="C:membrane"/>
    <property type="evidence" value="ECO:0007669"/>
    <property type="project" value="UniProtKB-SubCell"/>
</dbReference>
<dbReference type="Gene3D" id="1.20.1250.20">
    <property type="entry name" value="MFS general substrate transporter like domains"/>
    <property type="match status" value="2"/>
</dbReference>
<gene>
    <name evidence="7" type="ORF">PCL_04480</name>
</gene>
<dbReference type="InterPro" id="IPR036259">
    <property type="entry name" value="MFS_trans_sf"/>
</dbReference>
<dbReference type="PANTHER" id="PTHR43791">
    <property type="entry name" value="PERMEASE-RELATED"/>
    <property type="match status" value="1"/>
</dbReference>
<sequence>MRRNKTLGLFGRDDQEVLDDVDRAWNICGRIRRDQIGNPNAIGIFEIRGQVSRLPATMATDLESHKEPSVEDHELQIAKTEQSNSMASQYESCIALFTPAEQKSIIRRIDCRLVSTLGFLYAVSLMDRNNTGIAMIAGMSVDLEMIGNRYSLVVLLFFVPYVLFQPPATVLLRKIGPKPFLAATTLVWGLATIASGFVKSWSDLIPLRLILGTCEAGFFPGCAYLLSCWYPRYDLQKRNAVFYMIGTTLSAFSGILALGFSQLEGRGAGPQWWGRVQAVVGGGNSMGDGISGWRWIFILQGTLTCIIAFAAYILVLGFPDVKETTCGFHLSNREAAFVVARIELDRQDATPEKFNFREYLSHALDIKIWGFAALFGLTTVNTYAIAYFLPLILRNGMGFSVAASQCLVAPPYVAAGLTMFLFAYLSDKYRVRSPFILFNGCLLLIGERSSVGPESFNISLNEPGLPLLGFVENTGVRYLSAFITTTACNANVPCILTWQANNIRGQWKRAFCSATLVGTGGIGGIVGTTVFRSQDSPTYRPGMYATIAASALIIIITLLLDWKLSRANKRAASGGRPVAALDGFRYTL</sequence>
<dbReference type="PANTHER" id="PTHR43791:SF47">
    <property type="entry name" value="MAJOR FACILITATOR SUPERFAMILY (MFS) PROFILE DOMAIN-CONTAINING PROTEIN-RELATED"/>
    <property type="match status" value="1"/>
</dbReference>
<evidence type="ECO:0000256" key="2">
    <source>
        <dbReference type="ARBA" id="ARBA00022448"/>
    </source>
</evidence>
<accession>A0A2U3DXL4</accession>
<dbReference type="SUPFAM" id="SSF103473">
    <property type="entry name" value="MFS general substrate transporter"/>
    <property type="match status" value="1"/>
</dbReference>
<evidence type="ECO:0000256" key="6">
    <source>
        <dbReference type="SAM" id="Phobius"/>
    </source>
</evidence>
<evidence type="ECO:0000313" key="7">
    <source>
        <dbReference type="EMBL" id="PWI66974.1"/>
    </source>
</evidence>
<keyword evidence="5 6" id="KW-0472">Membrane</keyword>
<feature type="transmembrane region" description="Helical" evidence="6">
    <location>
        <begin position="210"/>
        <end position="229"/>
    </location>
</feature>
<comment type="subcellular location">
    <subcellularLocation>
        <location evidence="1">Membrane</location>
        <topology evidence="1">Multi-pass membrane protein</topology>
    </subcellularLocation>
</comment>
<proteinExistence type="predicted"/>
<feature type="transmembrane region" description="Helical" evidence="6">
    <location>
        <begin position="180"/>
        <end position="198"/>
    </location>
</feature>
<feature type="transmembrane region" description="Helical" evidence="6">
    <location>
        <begin position="368"/>
        <end position="389"/>
    </location>
</feature>
<feature type="transmembrane region" description="Helical" evidence="6">
    <location>
        <begin position="543"/>
        <end position="560"/>
    </location>
</feature>
<reference evidence="7 8" key="1">
    <citation type="journal article" date="2016" name="Front. Microbiol.">
        <title>Genome and transcriptome sequences reveal the specific parasitism of the nematophagous Purpureocillium lilacinum 36-1.</title>
        <authorList>
            <person name="Xie J."/>
            <person name="Li S."/>
            <person name="Mo C."/>
            <person name="Xiao X."/>
            <person name="Peng D."/>
            <person name="Wang G."/>
            <person name="Xiao Y."/>
        </authorList>
    </citation>
    <scope>NUCLEOTIDE SEQUENCE [LARGE SCALE GENOMIC DNA]</scope>
    <source>
        <strain evidence="7 8">36-1</strain>
    </source>
</reference>
<protein>
    <recommendedName>
        <fullName evidence="9">Phthalate transporter</fullName>
    </recommendedName>
</protein>
<feature type="transmembrane region" description="Helical" evidence="6">
    <location>
        <begin position="109"/>
        <end position="126"/>
    </location>
</feature>
<feature type="transmembrane region" description="Helical" evidence="6">
    <location>
        <begin position="295"/>
        <end position="315"/>
    </location>
</feature>
<name>A0A2U3DXL4_PURLI</name>
<feature type="transmembrane region" description="Helical" evidence="6">
    <location>
        <begin position="241"/>
        <end position="263"/>
    </location>
</feature>
<evidence type="ECO:0008006" key="9">
    <source>
        <dbReference type="Google" id="ProtNLM"/>
    </source>
</evidence>
<dbReference type="AlphaFoldDB" id="A0A2U3DXL4"/>
<evidence type="ECO:0000256" key="5">
    <source>
        <dbReference type="ARBA" id="ARBA00023136"/>
    </source>
</evidence>
<keyword evidence="4 6" id="KW-1133">Transmembrane helix</keyword>
<keyword evidence="3 6" id="KW-0812">Transmembrane</keyword>
<comment type="caution">
    <text evidence="7">The sequence shown here is derived from an EMBL/GenBank/DDBJ whole genome shotgun (WGS) entry which is preliminary data.</text>
</comment>
<evidence type="ECO:0000256" key="3">
    <source>
        <dbReference type="ARBA" id="ARBA00022692"/>
    </source>
</evidence>
<dbReference type="GO" id="GO:0022857">
    <property type="term" value="F:transmembrane transporter activity"/>
    <property type="evidence" value="ECO:0007669"/>
    <property type="project" value="InterPro"/>
</dbReference>
<dbReference type="EMBL" id="LCWV01000021">
    <property type="protein sequence ID" value="PWI66974.1"/>
    <property type="molecule type" value="Genomic_DNA"/>
</dbReference>
<evidence type="ECO:0000256" key="4">
    <source>
        <dbReference type="ARBA" id="ARBA00022989"/>
    </source>
</evidence>
<dbReference type="InterPro" id="IPR011701">
    <property type="entry name" value="MFS"/>
</dbReference>
<dbReference type="Proteomes" id="UP000245956">
    <property type="component" value="Unassembled WGS sequence"/>
</dbReference>
<evidence type="ECO:0000256" key="1">
    <source>
        <dbReference type="ARBA" id="ARBA00004141"/>
    </source>
</evidence>